<dbReference type="Proteomes" id="UP001230496">
    <property type="component" value="Chromosome"/>
</dbReference>
<proteinExistence type="predicted"/>
<keyword evidence="2" id="KW-1185">Reference proteome</keyword>
<dbReference type="AlphaFoldDB" id="A0AA51NA08"/>
<name>A0AA51NA08_9BACT</name>
<dbReference type="InterPro" id="IPR025345">
    <property type="entry name" value="DUF4249"/>
</dbReference>
<evidence type="ECO:0000313" key="1">
    <source>
        <dbReference type="EMBL" id="WMN11449.1"/>
    </source>
</evidence>
<accession>A0AA51NA08</accession>
<organism evidence="1 2">
    <name type="scientific">Marivirga salinarum</name>
    <dbReference type="NCBI Taxonomy" id="3059078"/>
    <lineage>
        <taxon>Bacteria</taxon>
        <taxon>Pseudomonadati</taxon>
        <taxon>Bacteroidota</taxon>
        <taxon>Cytophagia</taxon>
        <taxon>Cytophagales</taxon>
        <taxon>Marivirgaceae</taxon>
        <taxon>Marivirga</taxon>
    </lineage>
</organism>
<dbReference type="EMBL" id="CP129971">
    <property type="protein sequence ID" value="WMN11449.1"/>
    <property type="molecule type" value="Genomic_DNA"/>
</dbReference>
<dbReference type="Pfam" id="PF14054">
    <property type="entry name" value="DUF4249"/>
    <property type="match status" value="1"/>
</dbReference>
<reference evidence="1 2" key="1">
    <citation type="submission" date="2023-08" db="EMBL/GenBank/DDBJ databases">
        <title>Comparative genomics and taxonomic characterization of three novel marine species of genus Marivirga.</title>
        <authorList>
            <person name="Muhammad N."/>
            <person name="Kim S.-G."/>
        </authorList>
    </citation>
    <scope>NUCLEOTIDE SEQUENCE [LARGE SCALE GENOMIC DNA]</scope>
    <source>
        <strain evidence="1 2">BDSF4-3</strain>
    </source>
</reference>
<dbReference type="PROSITE" id="PS51257">
    <property type="entry name" value="PROKAR_LIPOPROTEIN"/>
    <property type="match status" value="1"/>
</dbReference>
<gene>
    <name evidence="1" type="ORF">QYS49_38385</name>
</gene>
<dbReference type="KEGG" id="msaa:QYS49_38385"/>
<sequence>MRYTFIPLLFLMLLVGCIDEFNTDISSERSVLVVEARLSNNNDFTKVLLSRSTNINDNSMPVEVLNANVKIVDNLNNQYQMQEAGGTGKYMFESNPPQLIQGNSYQLHIQLDNGEEFLSESVIYNAPIEIGEINIDFEMDEAVIGGEVIMIPFLNFNETFEVQSNEHDTLYFYHDYEGIYAFQSPYQGSSACYPGGTRDPSEEIEVTCYKFGERDMPSNINYAVNNSSYDLNLLHIRPRYKFLIGYSMRIRRHRVSKSFFEYMTNLKKQANYGGSIFEVPPFKVEGNVENVNNPKAPALGFFSVESVNYSNRIFIDRNDINGPIYENTTSAKCANNLDNESATEEELLRPAAPCCDCRLEPGASDQKPEIWPN</sequence>
<protein>
    <submittedName>
        <fullName evidence="1">DUF4249 domain-containing protein</fullName>
    </submittedName>
</protein>
<evidence type="ECO:0000313" key="2">
    <source>
        <dbReference type="Proteomes" id="UP001230496"/>
    </source>
</evidence>
<dbReference type="RefSeq" id="WP_308348680.1">
    <property type="nucleotide sequence ID" value="NZ_CP129971.1"/>
</dbReference>